<name>A0A1N7EAC9_9EURY</name>
<sequence length="69" mass="7903">MDESALQNRLHRIKRRQYLILALLLIPNFILLGDVIGLWFASVLAASLALIGFALLTINRRRNRTMAEQ</sequence>
<reference evidence="3" key="1">
    <citation type="submission" date="2017-01" db="EMBL/GenBank/DDBJ databases">
        <authorList>
            <person name="Varghese N."/>
            <person name="Submissions S."/>
        </authorList>
    </citation>
    <scope>NUCLEOTIDE SEQUENCE [LARGE SCALE GENOMIC DNA]</scope>
    <source>
        <strain evidence="3">CGMCC 1.7737</strain>
    </source>
</reference>
<evidence type="ECO:0000256" key="1">
    <source>
        <dbReference type="SAM" id="Phobius"/>
    </source>
</evidence>
<dbReference type="Proteomes" id="UP000186914">
    <property type="component" value="Unassembled WGS sequence"/>
</dbReference>
<dbReference type="EMBL" id="FTNO01000005">
    <property type="protein sequence ID" value="SIR85010.1"/>
    <property type="molecule type" value="Genomic_DNA"/>
</dbReference>
<feature type="transmembrane region" description="Helical" evidence="1">
    <location>
        <begin position="38"/>
        <end position="58"/>
    </location>
</feature>
<evidence type="ECO:0000313" key="2">
    <source>
        <dbReference type="EMBL" id="SIR85010.1"/>
    </source>
</evidence>
<evidence type="ECO:0000313" key="3">
    <source>
        <dbReference type="Proteomes" id="UP000186914"/>
    </source>
</evidence>
<keyword evidence="1" id="KW-0812">Transmembrane</keyword>
<accession>A0A1N7EAC9</accession>
<protein>
    <submittedName>
        <fullName evidence="2">Uncharacterized protein</fullName>
    </submittedName>
</protein>
<dbReference type="AlphaFoldDB" id="A0A1N7EAC9"/>
<dbReference type="RefSeq" id="WP_076432166.1">
    <property type="nucleotide sequence ID" value="NZ_FTNO01000005.1"/>
</dbReference>
<keyword evidence="1" id="KW-0472">Membrane</keyword>
<proteinExistence type="predicted"/>
<gene>
    <name evidence="2" type="ORF">SAMN05421858_4162</name>
</gene>
<keyword evidence="1" id="KW-1133">Transmembrane helix</keyword>
<organism evidence="2 3">
    <name type="scientific">Haladaptatus litoreus</name>
    <dbReference type="NCBI Taxonomy" id="553468"/>
    <lineage>
        <taxon>Archaea</taxon>
        <taxon>Methanobacteriati</taxon>
        <taxon>Methanobacteriota</taxon>
        <taxon>Stenosarchaea group</taxon>
        <taxon>Halobacteria</taxon>
        <taxon>Halobacteriales</taxon>
        <taxon>Haladaptataceae</taxon>
        <taxon>Haladaptatus</taxon>
    </lineage>
</organism>
<feature type="transmembrane region" description="Helical" evidence="1">
    <location>
        <begin position="16"/>
        <end position="32"/>
    </location>
</feature>
<keyword evidence="3" id="KW-1185">Reference proteome</keyword>